<feature type="region of interest" description="Disordered" evidence="1">
    <location>
        <begin position="213"/>
        <end position="232"/>
    </location>
</feature>
<evidence type="ECO:0000313" key="2">
    <source>
        <dbReference type="EMBL" id="KAK4183386.1"/>
    </source>
</evidence>
<feature type="region of interest" description="Disordered" evidence="1">
    <location>
        <begin position="463"/>
        <end position="493"/>
    </location>
</feature>
<comment type="caution">
    <text evidence="2">The sequence shown here is derived from an EMBL/GenBank/DDBJ whole genome shotgun (WGS) entry which is preliminary data.</text>
</comment>
<evidence type="ECO:0000313" key="3">
    <source>
        <dbReference type="Proteomes" id="UP001302126"/>
    </source>
</evidence>
<reference evidence="2" key="2">
    <citation type="submission" date="2023-05" db="EMBL/GenBank/DDBJ databases">
        <authorList>
            <consortium name="Lawrence Berkeley National Laboratory"/>
            <person name="Steindorff A."/>
            <person name="Hensen N."/>
            <person name="Bonometti L."/>
            <person name="Westerberg I."/>
            <person name="Brannstrom I.O."/>
            <person name="Guillou S."/>
            <person name="Cros-Aarteil S."/>
            <person name="Calhoun S."/>
            <person name="Haridas S."/>
            <person name="Kuo A."/>
            <person name="Mondo S."/>
            <person name="Pangilinan J."/>
            <person name="Riley R."/>
            <person name="Labutti K."/>
            <person name="Andreopoulos B."/>
            <person name="Lipzen A."/>
            <person name="Chen C."/>
            <person name="Yanf M."/>
            <person name="Daum C."/>
            <person name="Ng V."/>
            <person name="Clum A."/>
            <person name="Ohm R."/>
            <person name="Martin F."/>
            <person name="Silar P."/>
            <person name="Natvig D."/>
            <person name="Lalanne C."/>
            <person name="Gautier V."/>
            <person name="Ament-Velasquez S.L."/>
            <person name="Kruys A."/>
            <person name="Hutchinson M.I."/>
            <person name="Powell A.J."/>
            <person name="Barry K."/>
            <person name="Miller A.N."/>
            <person name="Grigoriev I.V."/>
            <person name="Debuchy R."/>
            <person name="Gladieux P."/>
            <person name="Thoren M.H."/>
            <person name="Johannesson H."/>
        </authorList>
    </citation>
    <scope>NUCLEOTIDE SEQUENCE</scope>
    <source>
        <strain evidence="2">PSN309</strain>
    </source>
</reference>
<reference evidence="2" key="1">
    <citation type="journal article" date="2023" name="Mol. Phylogenet. Evol.">
        <title>Genome-scale phylogeny and comparative genomics of the fungal order Sordariales.</title>
        <authorList>
            <person name="Hensen N."/>
            <person name="Bonometti L."/>
            <person name="Westerberg I."/>
            <person name="Brannstrom I.O."/>
            <person name="Guillou S."/>
            <person name="Cros-Aarteil S."/>
            <person name="Calhoun S."/>
            <person name="Haridas S."/>
            <person name="Kuo A."/>
            <person name="Mondo S."/>
            <person name="Pangilinan J."/>
            <person name="Riley R."/>
            <person name="LaButti K."/>
            <person name="Andreopoulos B."/>
            <person name="Lipzen A."/>
            <person name="Chen C."/>
            <person name="Yan M."/>
            <person name="Daum C."/>
            <person name="Ng V."/>
            <person name="Clum A."/>
            <person name="Steindorff A."/>
            <person name="Ohm R.A."/>
            <person name="Martin F."/>
            <person name="Silar P."/>
            <person name="Natvig D.O."/>
            <person name="Lalanne C."/>
            <person name="Gautier V."/>
            <person name="Ament-Velasquez S.L."/>
            <person name="Kruys A."/>
            <person name="Hutchinson M.I."/>
            <person name="Powell A.J."/>
            <person name="Barry K."/>
            <person name="Miller A.N."/>
            <person name="Grigoriev I.V."/>
            <person name="Debuchy R."/>
            <person name="Gladieux P."/>
            <person name="Hiltunen Thoren M."/>
            <person name="Johannesson H."/>
        </authorList>
    </citation>
    <scope>NUCLEOTIDE SEQUENCE</scope>
    <source>
        <strain evidence="2">PSN309</strain>
    </source>
</reference>
<feature type="region of interest" description="Disordered" evidence="1">
    <location>
        <begin position="581"/>
        <end position="613"/>
    </location>
</feature>
<feature type="region of interest" description="Disordered" evidence="1">
    <location>
        <begin position="1"/>
        <end position="145"/>
    </location>
</feature>
<feature type="compositionally biased region" description="Polar residues" evidence="1">
    <location>
        <begin position="122"/>
        <end position="139"/>
    </location>
</feature>
<dbReference type="Proteomes" id="UP001302126">
    <property type="component" value="Unassembled WGS sequence"/>
</dbReference>
<gene>
    <name evidence="2" type="ORF">QBC35DRAFT_478212</name>
</gene>
<feature type="compositionally biased region" description="Acidic residues" evidence="1">
    <location>
        <begin position="84"/>
        <end position="120"/>
    </location>
</feature>
<evidence type="ECO:0000256" key="1">
    <source>
        <dbReference type="SAM" id="MobiDB-lite"/>
    </source>
</evidence>
<name>A0AAN6WK98_9PEZI</name>
<feature type="compositionally biased region" description="Acidic residues" evidence="1">
    <location>
        <begin position="465"/>
        <end position="477"/>
    </location>
</feature>
<feature type="region of interest" description="Disordered" evidence="1">
    <location>
        <begin position="165"/>
        <end position="197"/>
    </location>
</feature>
<feature type="compositionally biased region" description="Basic residues" evidence="1">
    <location>
        <begin position="11"/>
        <end position="20"/>
    </location>
</feature>
<keyword evidence="3" id="KW-1185">Reference proteome</keyword>
<feature type="compositionally biased region" description="Low complexity" evidence="1">
    <location>
        <begin position="31"/>
        <end position="45"/>
    </location>
</feature>
<organism evidence="2 3">
    <name type="scientific">Podospora australis</name>
    <dbReference type="NCBI Taxonomy" id="1536484"/>
    <lineage>
        <taxon>Eukaryota</taxon>
        <taxon>Fungi</taxon>
        <taxon>Dikarya</taxon>
        <taxon>Ascomycota</taxon>
        <taxon>Pezizomycotina</taxon>
        <taxon>Sordariomycetes</taxon>
        <taxon>Sordariomycetidae</taxon>
        <taxon>Sordariales</taxon>
        <taxon>Podosporaceae</taxon>
        <taxon>Podospora</taxon>
    </lineage>
</organism>
<proteinExistence type="predicted"/>
<dbReference type="EMBL" id="MU864553">
    <property type="protein sequence ID" value="KAK4183386.1"/>
    <property type="molecule type" value="Genomic_DNA"/>
</dbReference>
<sequence>MSRNVRQNHPPARRIKVIKRRVSDTSDDDSSSLNLSDDTGYSAVEDVSDSDEDDEEHVVAVEAAHILKEARKKLPVPAPRPLDDENDADEENDGDDDIGDDEDDEEEEDADDDDEQDVSDDSGASSTTWRGLSPSPTKPTSEDELVIPSIDYLNAEEEMYTPHVQRHVRFKDLPPSSDSDATSTDSDASTKGFFPDIFVDQNSLDPTFRREIERDDGFGSDSSSSFWDYQNYDGAEDSEHDMGPYCDEWGMPIVESTPLVNITPKPSPPRDIPAVLLEEDKAEELDGYETDGDTTEEDIPEPLPRKKQMIRRPLSVETSDSETPRPIRHVRGKPRVAQFNLDRTDNKPIGVIDPKSGKMIIFTPRRMHGLAPETFNFDLLQPDYSNEAIYANAALFLNNMMPFGDFINTEQPSAFETMNFVNNSDVLTAEETDYSTNECNPFEESEGEDVLRLEDLLELSGMSSDEAEQEQGWDADGMDFNSSPARPKTSASAASFGTDASAAANVHPLLNHFGYNPEAVGAFRMNQVNQQLINSEVATQDSLAFSNPYTYGTLKGIKSGSLDAVTTPITPVRRQKRTNSLVGPIGFPEFTPGSPLNSASQKRKFTGNHGDADVHKRHRSITDIEGITL</sequence>
<dbReference type="AlphaFoldDB" id="A0AAN6WK98"/>
<protein>
    <submittedName>
        <fullName evidence="2">Uncharacterized protein</fullName>
    </submittedName>
</protein>
<feature type="compositionally biased region" description="Low complexity" evidence="1">
    <location>
        <begin position="176"/>
        <end position="190"/>
    </location>
</feature>
<accession>A0AAN6WK98</accession>
<feature type="compositionally biased region" description="Acidic residues" evidence="1">
    <location>
        <begin position="46"/>
        <end position="56"/>
    </location>
</feature>